<keyword evidence="3" id="KW-1185">Reference proteome</keyword>
<evidence type="ECO:0000256" key="1">
    <source>
        <dbReference type="SAM" id="Coils"/>
    </source>
</evidence>
<accession>A0A510JL09</accession>
<name>A0A510JL09_9FUSO</name>
<sequence>MEIVDEKTGVTSLTIEAQLKKVRHLRIPEKPDIFLTDEQFEQREEEKRTGLKSLTKEEADTMVCDGAKLSCSHSYVEGTEHSPKGFSFEKVSAKSMLKDKLLITLTVPDYMAGTFLMGKDAVATNYCVHSDNFEIDPGLMCRKGGKCIIKQMANEWTNVSPVLLDGFNALTKDSVLTCKNCPEARITIEDNGQDPELKDAGMEKWLVEHGITPGFREGVAQLFSSIEMIIGGAKISAGLVLIFTPGGTLAGIGLVATGVYTFTEGIRDARKLGTGNDLYVEGLTSIAGIRQEKAEELVGIYDNIQFMISAYDIGKGITKIKKPFSFKNIKEVSDYNINEEAKAMFFEADRIAALEENSKRLNARNAQLKNAKATFELNFGNEDINRLSAKKRKSFFKQQNAINSLEQSKAALIKNREYLKNNTYIPNYQSPRFYSIEDWNNIKDISKDSTSEIFDAIQNSKSVSELQVNYAKGRYGSRMRILPRNK</sequence>
<evidence type="ECO:0000313" key="2">
    <source>
        <dbReference type="EMBL" id="BBM39061.1"/>
    </source>
</evidence>
<dbReference type="Pfam" id="PF14107">
    <property type="entry name" value="DUF4280"/>
    <property type="match status" value="1"/>
</dbReference>
<dbReference type="Proteomes" id="UP000321892">
    <property type="component" value="Chromosome"/>
</dbReference>
<evidence type="ECO:0000313" key="3">
    <source>
        <dbReference type="Proteomes" id="UP000321892"/>
    </source>
</evidence>
<feature type="coiled-coil region" evidence="1">
    <location>
        <begin position="351"/>
        <end position="378"/>
    </location>
</feature>
<dbReference type="EMBL" id="AP019823">
    <property type="protein sequence ID" value="BBM39061.1"/>
    <property type="molecule type" value="Genomic_DNA"/>
</dbReference>
<dbReference type="RefSeq" id="WP_146967900.1">
    <property type="nucleotide sequence ID" value="NZ_AP019823.1"/>
</dbReference>
<dbReference type="KEGG" id="lhf:JCM16775_1772"/>
<dbReference type="InterPro" id="IPR025460">
    <property type="entry name" value="DUF4280"/>
</dbReference>
<dbReference type="OrthoDB" id="10008860at2"/>
<organism evidence="2 3">
    <name type="scientific">Leptotrichia hofstadii</name>
    <dbReference type="NCBI Taxonomy" id="157688"/>
    <lineage>
        <taxon>Bacteria</taxon>
        <taxon>Fusobacteriati</taxon>
        <taxon>Fusobacteriota</taxon>
        <taxon>Fusobacteriia</taxon>
        <taxon>Fusobacteriales</taxon>
        <taxon>Leptotrichiaceae</taxon>
        <taxon>Leptotrichia</taxon>
    </lineage>
</organism>
<keyword evidence="1" id="KW-0175">Coiled coil</keyword>
<dbReference type="AlphaFoldDB" id="A0A510JL09"/>
<proteinExistence type="predicted"/>
<protein>
    <submittedName>
        <fullName evidence="2">Uncharacterized protein</fullName>
    </submittedName>
</protein>
<gene>
    <name evidence="2" type="ORF">JCM16775_1772</name>
</gene>
<reference evidence="2 3" key="1">
    <citation type="submission" date="2019-07" db="EMBL/GenBank/DDBJ databases">
        <title>Complete Genome Sequence of Leptotrichia hofstadii Strain JCM16775.</title>
        <authorList>
            <person name="Watanabe S."/>
            <person name="Cui L."/>
        </authorList>
    </citation>
    <scope>NUCLEOTIDE SEQUENCE [LARGE SCALE GENOMIC DNA]</scope>
    <source>
        <strain evidence="2 3">JCM16775</strain>
    </source>
</reference>